<dbReference type="EMBL" id="CP009287">
    <property type="protein sequence ID" value="AIQ67290.1"/>
    <property type="molecule type" value="Genomic_DNA"/>
</dbReference>
<accession>A0A089M4I2</accession>
<organism evidence="2 3">
    <name type="scientific">Paenibacillus graminis</name>
    <dbReference type="NCBI Taxonomy" id="189425"/>
    <lineage>
        <taxon>Bacteria</taxon>
        <taxon>Bacillati</taxon>
        <taxon>Bacillota</taxon>
        <taxon>Bacilli</taxon>
        <taxon>Bacillales</taxon>
        <taxon>Paenibacillaceae</taxon>
        <taxon>Paenibacillus</taxon>
    </lineage>
</organism>
<dbReference type="HOGENOM" id="CLU_2899845_0_0_9"/>
<evidence type="ECO:0000256" key="1">
    <source>
        <dbReference type="SAM" id="Phobius"/>
    </source>
</evidence>
<keyword evidence="1" id="KW-1133">Transmembrane helix</keyword>
<name>A0A089M4I2_9BACL</name>
<dbReference type="AlphaFoldDB" id="A0A089M4I2"/>
<keyword evidence="3" id="KW-1185">Reference proteome</keyword>
<keyword evidence="1" id="KW-0472">Membrane</keyword>
<reference evidence="2 3" key="1">
    <citation type="submission" date="2014-08" db="EMBL/GenBank/DDBJ databases">
        <title>Comparative genomics of the Paenibacillus odorifer group.</title>
        <authorList>
            <person name="den Bakker H.C."/>
            <person name="Tsai Y.-C."/>
            <person name="Martin N."/>
            <person name="Korlach J."/>
            <person name="Wiedmann M."/>
        </authorList>
    </citation>
    <scope>NUCLEOTIDE SEQUENCE [LARGE SCALE GENOMIC DNA]</scope>
    <source>
        <strain evidence="2 3">DSM 15220</strain>
    </source>
</reference>
<protein>
    <submittedName>
        <fullName evidence="2">Uncharacterized protein</fullName>
    </submittedName>
</protein>
<proteinExistence type="predicted"/>
<dbReference type="Proteomes" id="UP000029500">
    <property type="component" value="Chromosome"/>
</dbReference>
<keyword evidence="1" id="KW-0812">Transmembrane</keyword>
<gene>
    <name evidence="2" type="ORF">PGRAT_06270</name>
</gene>
<sequence length="62" mass="7153">MLSIIMLIIGSMTFFLHGMFWKLMQHAKCTRKGNHNFLNKNKTAAPSFTGQRSRFGFQFSVP</sequence>
<dbReference type="KEGG" id="pgm:PGRAT_06270"/>
<feature type="transmembrane region" description="Helical" evidence="1">
    <location>
        <begin position="6"/>
        <end position="24"/>
    </location>
</feature>
<evidence type="ECO:0000313" key="2">
    <source>
        <dbReference type="EMBL" id="AIQ67290.1"/>
    </source>
</evidence>
<evidence type="ECO:0000313" key="3">
    <source>
        <dbReference type="Proteomes" id="UP000029500"/>
    </source>
</evidence>